<dbReference type="RefSeq" id="WP_182490977.1">
    <property type="nucleotide sequence ID" value="NZ_BAAAOV010000016.1"/>
</dbReference>
<evidence type="ECO:0000256" key="1">
    <source>
        <dbReference type="SAM" id="MobiDB-lite"/>
    </source>
</evidence>
<feature type="region of interest" description="Disordered" evidence="1">
    <location>
        <begin position="42"/>
        <end position="87"/>
    </location>
</feature>
<evidence type="ECO:0000313" key="3">
    <source>
        <dbReference type="EMBL" id="MBA8848172.1"/>
    </source>
</evidence>
<dbReference type="AlphaFoldDB" id="A0A839ECJ7"/>
<dbReference type="InterPro" id="IPR015943">
    <property type="entry name" value="WD40/YVTN_repeat-like_dom_sf"/>
</dbReference>
<dbReference type="SUPFAM" id="SSF110296">
    <property type="entry name" value="Oligoxyloglucan reducing end-specific cellobiohydrolase"/>
    <property type="match status" value="1"/>
</dbReference>
<keyword evidence="2" id="KW-0812">Transmembrane</keyword>
<feature type="transmembrane region" description="Helical" evidence="2">
    <location>
        <begin position="17"/>
        <end position="38"/>
    </location>
</feature>
<keyword evidence="4" id="KW-1185">Reference proteome</keyword>
<dbReference type="EMBL" id="JACGWX010000004">
    <property type="protein sequence ID" value="MBA8848172.1"/>
    <property type="molecule type" value="Genomic_DNA"/>
</dbReference>
<evidence type="ECO:0000313" key="4">
    <source>
        <dbReference type="Proteomes" id="UP000585905"/>
    </source>
</evidence>
<reference evidence="3 4" key="1">
    <citation type="submission" date="2020-07" db="EMBL/GenBank/DDBJ databases">
        <title>Sequencing the genomes of 1000 actinobacteria strains.</title>
        <authorList>
            <person name="Klenk H.-P."/>
        </authorList>
    </citation>
    <scope>NUCLEOTIDE SEQUENCE [LARGE SCALE GENOMIC DNA]</scope>
    <source>
        <strain evidence="3 4">DSM 19663</strain>
    </source>
</reference>
<name>A0A839ECJ7_9MICO</name>
<organism evidence="3 4">
    <name type="scientific">Microcella alkalica</name>
    <dbReference type="NCBI Taxonomy" id="355930"/>
    <lineage>
        <taxon>Bacteria</taxon>
        <taxon>Bacillati</taxon>
        <taxon>Actinomycetota</taxon>
        <taxon>Actinomycetes</taxon>
        <taxon>Micrococcales</taxon>
        <taxon>Microbacteriaceae</taxon>
        <taxon>Microcella</taxon>
    </lineage>
</organism>
<dbReference type="Gene3D" id="2.130.10.10">
    <property type="entry name" value="YVTN repeat-like/Quinoprotein amine dehydrogenase"/>
    <property type="match status" value="1"/>
</dbReference>
<sequence length="334" mass="32847">MSFRAPVDGDAATRRRWVVIAGVTALVLLDVILVVWVLGRPQSSESGSQEPIAGAPSTDVTIEPEPDADPDADPPDDPGAPAQIEPVASGPAARILTAVDGDVAWRATTGECPAAAASPEFSTDGGASWTTTDATGPTGVTALQRIIVSSADVAAMVGAAADDCTPTLIRTYVAGDNYADYPAEVVSAWHVDPADRALVNAPGGAVEAPCAAVVAVAAASDVAAAVLCADGSVSTTTDAGAAWSTPVAVAGAQALAPTDGGFVVARLGGTACEGVGVAIVDAAGAGATDTGCLPVPRDPATLAGQVAVSDGGGTLWLWAGEAVVRSTDRGATWG</sequence>
<evidence type="ECO:0000256" key="2">
    <source>
        <dbReference type="SAM" id="Phobius"/>
    </source>
</evidence>
<accession>A0A839ECJ7</accession>
<proteinExistence type="predicted"/>
<dbReference type="Proteomes" id="UP000585905">
    <property type="component" value="Unassembled WGS sequence"/>
</dbReference>
<feature type="compositionally biased region" description="Acidic residues" evidence="1">
    <location>
        <begin position="62"/>
        <end position="76"/>
    </location>
</feature>
<evidence type="ECO:0008006" key="5">
    <source>
        <dbReference type="Google" id="ProtNLM"/>
    </source>
</evidence>
<gene>
    <name evidence="3" type="ORF">FHX53_001771</name>
</gene>
<keyword evidence="2" id="KW-1133">Transmembrane helix</keyword>
<protein>
    <recommendedName>
        <fullName evidence="5">Exo-alpha-sialidase</fullName>
    </recommendedName>
</protein>
<keyword evidence="2" id="KW-0472">Membrane</keyword>
<comment type="caution">
    <text evidence="3">The sequence shown here is derived from an EMBL/GenBank/DDBJ whole genome shotgun (WGS) entry which is preliminary data.</text>
</comment>